<dbReference type="eggNOG" id="KOG1806">
    <property type="taxonomic scope" value="Eukaryota"/>
</dbReference>
<feature type="domain" description="RNA helicase aquarius insertion" evidence="7">
    <location>
        <begin position="712"/>
        <end position="793"/>
    </location>
</feature>
<dbReference type="CDD" id="cd18808">
    <property type="entry name" value="SF1_C_Upf1"/>
    <property type="match status" value="1"/>
</dbReference>
<dbReference type="Pfam" id="PF21144">
    <property type="entry name" value="Aquarius_N_3rd"/>
    <property type="match status" value="1"/>
</dbReference>
<dbReference type="InParanoid" id="A0A1X7VNC8"/>
<dbReference type="Pfam" id="PF21143">
    <property type="entry name" value="Aquarius_N_2nd"/>
    <property type="match status" value="1"/>
</dbReference>
<dbReference type="Pfam" id="PF16399">
    <property type="entry name" value="Aquarius_N_1st"/>
    <property type="match status" value="1"/>
</dbReference>
<evidence type="ECO:0000259" key="3">
    <source>
        <dbReference type="Pfam" id="PF13086"/>
    </source>
</evidence>
<dbReference type="InterPro" id="IPR032174">
    <property type="entry name" value="Aquarius_N"/>
</dbReference>
<name>A0A1X7VNC8_AMPQE</name>
<feature type="domain" description="RNA helicase aquarius beta-barrel" evidence="6">
    <location>
        <begin position="499"/>
        <end position="663"/>
    </location>
</feature>
<dbReference type="GO" id="GO:0003729">
    <property type="term" value="F:mRNA binding"/>
    <property type="evidence" value="ECO:0007669"/>
    <property type="project" value="TreeGrafter"/>
</dbReference>
<dbReference type="SUPFAM" id="SSF52540">
    <property type="entry name" value="P-loop containing nucleoside triphosphate hydrolases"/>
    <property type="match status" value="1"/>
</dbReference>
<comment type="subcellular location">
    <subcellularLocation>
        <location evidence="1">Nucleus</location>
    </subcellularLocation>
</comment>
<reference evidence="9" key="1">
    <citation type="journal article" date="2010" name="Nature">
        <title>The Amphimedon queenslandica genome and the evolution of animal complexity.</title>
        <authorList>
            <person name="Srivastava M."/>
            <person name="Simakov O."/>
            <person name="Chapman J."/>
            <person name="Fahey B."/>
            <person name="Gauthier M.E."/>
            <person name="Mitros T."/>
            <person name="Richards G.S."/>
            <person name="Conaco C."/>
            <person name="Dacre M."/>
            <person name="Hellsten U."/>
            <person name="Larroux C."/>
            <person name="Putnam N.H."/>
            <person name="Stanke M."/>
            <person name="Adamska M."/>
            <person name="Darling A."/>
            <person name="Degnan S.M."/>
            <person name="Oakley T.H."/>
            <person name="Plachetzki D.C."/>
            <person name="Zhai Y."/>
            <person name="Adamski M."/>
            <person name="Calcino A."/>
            <person name="Cummins S.F."/>
            <person name="Goodstein D.M."/>
            <person name="Harris C."/>
            <person name="Jackson D.J."/>
            <person name="Leys S.P."/>
            <person name="Shu S."/>
            <person name="Woodcroft B.J."/>
            <person name="Vervoort M."/>
            <person name="Kosik K.S."/>
            <person name="Manning G."/>
            <person name="Degnan B.M."/>
            <person name="Rokhsar D.S."/>
        </authorList>
    </citation>
    <scope>NUCLEOTIDE SEQUENCE [LARGE SCALE GENOMIC DNA]</scope>
</reference>
<dbReference type="GO" id="GO:0071013">
    <property type="term" value="C:catalytic step 2 spliceosome"/>
    <property type="evidence" value="ECO:0007669"/>
    <property type="project" value="TreeGrafter"/>
</dbReference>
<dbReference type="Pfam" id="PF13087">
    <property type="entry name" value="AAA_12"/>
    <property type="match status" value="1"/>
</dbReference>
<feature type="compositionally biased region" description="Acidic residues" evidence="2">
    <location>
        <begin position="1400"/>
        <end position="1420"/>
    </location>
</feature>
<dbReference type="InterPro" id="IPR041677">
    <property type="entry name" value="DNA2/NAM7_AAA_11"/>
</dbReference>
<dbReference type="PANTHER" id="PTHR10887">
    <property type="entry name" value="DNA2/NAM7 HELICASE FAMILY"/>
    <property type="match status" value="1"/>
</dbReference>
<dbReference type="InterPro" id="IPR027417">
    <property type="entry name" value="P-loop_NTPase"/>
</dbReference>
<evidence type="ECO:0008006" key="10">
    <source>
        <dbReference type="Google" id="ProtNLM"/>
    </source>
</evidence>
<evidence type="ECO:0000256" key="2">
    <source>
        <dbReference type="SAM" id="MobiDB-lite"/>
    </source>
</evidence>
<keyword evidence="9" id="KW-1185">Reference proteome</keyword>
<dbReference type="InterPro" id="IPR045055">
    <property type="entry name" value="DNA2/NAM7-like"/>
</dbReference>
<dbReference type="CDD" id="cd17935">
    <property type="entry name" value="EEXXQc_AQR"/>
    <property type="match status" value="1"/>
</dbReference>
<feature type="domain" description="DNA2/NAM7 helicase-like C-terminal" evidence="4">
    <location>
        <begin position="1115"/>
        <end position="1306"/>
    </location>
</feature>
<keyword evidence="1" id="KW-0539">Nucleus</keyword>
<comment type="similarity">
    <text evidence="1">Belongs to the CWF11 family.</text>
</comment>
<dbReference type="STRING" id="400682.A0A1X7VNC8"/>
<dbReference type="FunFam" id="3.40.50.300:FF:002863">
    <property type="entry name" value="Pre-mRNA-splicing factor cwf11"/>
    <property type="match status" value="1"/>
</dbReference>
<dbReference type="InterPro" id="IPR041679">
    <property type="entry name" value="DNA2/NAM7-like_C"/>
</dbReference>
<feature type="domain" description="RNA helicase aquarius N-terminal" evidence="5">
    <location>
        <begin position="22"/>
        <end position="420"/>
    </location>
</feature>
<evidence type="ECO:0000259" key="5">
    <source>
        <dbReference type="Pfam" id="PF16399"/>
    </source>
</evidence>
<sequence>MPEKRFKKTGPSSASVADQSRLLQIARQTWGPGTTPKVLEPSLVETIYETVTKSNESHRLVTLLESSQYLEQYLWPLFDLEQEPTANKSVLMSLVLMINEKFRERVPAWKVFEEVNPEKFPHFFASVTSTCLETFEKLPIDKECIPEATVLLSFLIHSFNSLEVELVRHEVQKLVSLGIWVNLEPGRLEQELKSFPKLKKYWNALLKKEKQMDKITLARQNNEKSFLYKLIRIFIDIVKDIPDTGPVESSLCHYCEKFIELITDLMCQPLTRRFLVTLIDDIHFTILCSDSSLYSREPEGHLFSKLLDRLKFYCGFEVNSHTGEALTEHFMLSQHYERITSLQLAAFKLFPDLREFSLSTVAGVDTRDSLVRHFSALSPEVLHRIAAYLHLVPPLPDTDLQTSYSPSFLLEILVSHHERRTSQLEELNSMPLYPTETVLWDESFVPNEYFEGEGCFALPKLNLQFLTLHDYLLRNFILFRLESTYEIKEDIEDVVSRMKPWINPEGETHFAGWARMGQPIVRFSIVEVGQPKVGENRPSRVKGDVKFPISKDSVGAEWEGLKKHDVCFLVSIRANMGINDTFSAEKNFATQIGVQYVRGCEVEGMLDSEGKVIEEGPDPKPVVKGDTRTFRVWLDTNQYQQDMERVVRGEEDVYETFNIFVRRKPKENNFKAVLESIRDLINTECAVPDWIHDIFLGYGDPSAAHYTKIPKQINTLNFNDTFLSLDHLSASFPQYQVECTVANPEEQIPPFKITFPEERISVGAKRKLSDDESKPILTVQPFVIENRGPYPYNIPKKNTVLFTPTQVEAIRAGMQPGLSLVVGPPGTGKTDVAVQIISNIYHNFPEQRTLLVTHSNQALNQLFEKIMELDIDERHLLRLGHGEEELQTEKDFSRYGRVNFILALRLELLQEVERLQKSLNVTGDVSYTCETAAYFFLYQVSGRWEKYASKIKSIADKPEGLEAISKHFPFLEYFSNAPQPLFKGNSFDEDWDIAQGCYRHIKKIFEQLDEFRAFELLRSSRDRINYLLIKEAKIIALTCTHAALKRKDLVDLSFKYDNVLMEEAAQILEVETFIPLMLQTPVDGHNRLKRVIMIGDHHQLPPVIKNQAFQKFSNMEQSMFARFVRLGVPVTQLDAQGRARPSLCALYNWRYLSLGNLPHVMESREYMLANGGFEFDYQLINVEDFNGVGETTPTPYFYQNLGEAEYAVALYMYMRLQGYPPDKIAILTTYNGQKHLIRDVLQKRCARNPVFGLPEKVTTVDRYQGQQNDYIIISLVRSRHIGHLRDVRRLVVAMSRARLGLYILGRVSLFRYCKELQPAFDLLMKRPCSLHIVPDEMYGTDRPVSCPPQSPVVIVPDMSFLANCVYRDYHSRVHALQAKQSLVPPPPPQSTAPPQREEAMEGEQQEEGEQEEEKGEEERGEGDSTQGRQDDDKASSEEEWQDKEDPPGEQEGGMEVVQNTLPPSPPPSPPTTSGSMEQ</sequence>
<dbReference type="PANTHER" id="PTHR10887:SF5">
    <property type="entry name" value="RNA HELICASE AQUARIUS"/>
    <property type="match status" value="1"/>
</dbReference>
<dbReference type="EnsemblMetazoa" id="Aqu2.1.41906_001">
    <property type="protein sequence ID" value="Aqu2.1.41906_001"/>
    <property type="gene ID" value="Aqu2.1.41906"/>
</dbReference>
<keyword evidence="1" id="KW-0507">mRNA processing</keyword>
<accession>A0A1X7VNC8</accession>
<dbReference type="GO" id="GO:0004386">
    <property type="term" value="F:helicase activity"/>
    <property type="evidence" value="ECO:0007669"/>
    <property type="project" value="InterPro"/>
</dbReference>
<dbReference type="InterPro" id="IPR047187">
    <property type="entry name" value="SF1_C_Upf1"/>
</dbReference>
<dbReference type="OrthoDB" id="1879at2759"/>
<dbReference type="Gene3D" id="3.40.50.300">
    <property type="entry name" value="P-loop containing nucleotide triphosphate hydrolases"/>
    <property type="match status" value="2"/>
</dbReference>
<feature type="region of interest" description="Disordered" evidence="2">
    <location>
        <begin position="1378"/>
        <end position="1478"/>
    </location>
</feature>
<dbReference type="GO" id="GO:0000398">
    <property type="term" value="P:mRNA splicing, via spliceosome"/>
    <property type="evidence" value="ECO:0007669"/>
    <property type="project" value="InterPro"/>
</dbReference>
<evidence type="ECO:0000259" key="6">
    <source>
        <dbReference type="Pfam" id="PF21143"/>
    </source>
</evidence>
<evidence type="ECO:0000256" key="1">
    <source>
        <dbReference type="PIRNR" id="PIRNR038901"/>
    </source>
</evidence>
<proteinExistence type="inferred from homology"/>
<gene>
    <name evidence="8" type="primary">100631728</name>
</gene>
<dbReference type="InterPro" id="IPR026300">
    <property type="entry name" value="CWF11_fam"/>
</dbReference>
<dbReference type="KEGG" id="aqu:100631728"/>
<dbReference type="InterPro" id="IPR048967">
    <property type="entry name" value="Aquarius_insert"/>
</dbReference>
<dbReference type="PIRSF" id="PIRSF038901">
    <property type="entry name" value="AQR_cwf11"/>
    <property type="match status" value="1"/>
</dbReference>
<keyword evidence="1" id="KW-0508">mRNA splicing</keyword>
<dbReference type="Proteomes" id="UP000007879">
    <property type="component" value="Unassembled WGS sequence"/>
</dbReference>
<dbReference type="EnsemblMetazoa" id="XM_003383258.2">
    <property type="protein sequence ID" value="XP_003383306.1"/>
    <property type="gene ID" value="LOC100631728"/>
</dbReference>
<evidence type="ECO:0000313" key="8">
    <source>
        <dbReference type="EnsemblMetazoa" id="Aqu2.1.41906_001"/>
    </source>
</evidence>
<evidence type="ECO:0000313" key="9">
    <source>
        <dbReference type="Proteomes" id="UP000007879"/>
    </source>
</evidence>
<evidence type="ECO:0000259" key="4">
    <source>
        <dbReference type="Pfam" id="PF13087"/>
    </source>
</evidence>
<dbReference type="InterPro" id="IPR048966">
    <property type="entry name" value="Aquarius_b-barrel"/>
</dbReference>
<feature type="domain" description="DNA2/NAM7 helicase helicase" evidence="3">
    <location>
        <begin position="805"/>
        <end position="1106"/>
    </location>
</feature>
<reference evidence="8" key="2">
    <citation type="submission" date="2017-05" db="UniProtKB">
        <authorList>
            <consortium name="EnsemblMetazoa"/>
        </authorList>
    </citation>
    <scope>IDENTIFICATION</scope>
</reference>
<protein>
    <recommendedName>
        <fullName evidence="10">Intron-binding protein aquarius</fullName>
    </recommendedName>
</protein>
<dbReference type="Pfam" id="PF13086">
    <property type="entry name" value="AAA_11"/>
    <property type="match status" value="1"/>
</dbReference>
<organism evidence="8">
    <name type="scientific">Amphimedon queenslandica</name>
    <name type="common">Sponge</name>
    <dbReference type="NCBI Taxonomy" id="400682"/>
    <lineage>
        <taxon>Eukaryota</taxon>
        <taxon>Metazoa</taxon>
        <taxon>Porifera</taxon>
        <taxon>Demospongiae</taxon>
        <taxon>Heteroscleromorpha</taxon>
        <taxon>Haplosclerida</taxon>
        <taxon>Niphatidae</taxon>
        <taxon>Amphimedon</taxon>
    </lineage>
</organism>
<evidence type="ECO:0000259" key="7">
    <source>
        <dbReference type="Pfam" id="PF21144"/>
    </source>
</evidence>